<reference evidence="6 7" key="1">
    <citation type="submission" date="2020-02" db="EMBL/GenBank/DDBJ databases">
        <authorList>
            <person name="Ferguson B K."/>
        </authorList>
    </citation>
    <scope>NUCLEOTIDE SEQUENCE [LARGE SCALE GENOMIC DNA]</scope>
</reference>
<dbReference type="Gene3D" id="6.10.140.1320">
    <property type="match status" value="1"/>
</dbReference>
<dbReference type="PANTHER" id="PTHR12297">
    <property type="entry name" value="HYPOXIA-INDUCBILE GENE 1 HIG1 -RELATED"/>
    <property type="match status" value="1"/>
</dbReference>
<evidence type="ECO:0000313" key="7">
    <source>
        <dbReference type="Proteomes" id="UP000479000"/>
    </source>
</evidence>
<sequence length="85" mass="9430">MDHYDDEENKLQKKMKENPLVPIGIVGMLGACAYGAYQFKNKGKMSTSVYLMQLRVAAQGMVVGTLALGVLYNLVNTHILKRKPS</sequence>
<dbReference type="Proteomes" id="UP000479000">
    <property type="component" value="Unassembled WGS sequence"/>
</dbReference>
<name>A0A6H5GL69_9HEMI</name>
<evidence type="ECO:0000313" key="6">
    <source>
        <dbReference type="EMBL" id="CAB0002359.1"/>
    </source>
</evidence>
<keyword evidence="5" id="KW-0472">Membrane</keyword>
<keyword evidence="2" id="KW-0812">Transmembrane</keyword>
<gene>
    <name evidence="6" type="ORF">NTEN_LOCUS8146</name>
</gene>
<dbReference type="GO" id="GO:0097250">
    <property type="term" value="P:mitochondrial respirasome assembly"/>
    <property type="evidence" value="ECO:0007669"/>
    <property type="project" value="TreeGrafter"/>
</dbReference>
<organism evidence="6 7">
    <name type="scientific">Nesidiocoris tenuis</name>
    <dbReference type="NCBI Taxonomy" id="355587"/>
    <lineage>
        <taxon>Eukaryota</taxon>
        <taxon>Metazoa</taxon>
        <taxon>Ecdysozoa</taxon>
        <taxon>Arthropoda</taxon>
        <taxon>Hexapoda</taxon>
        <taxon>Insecta</taxon>
        <taxon>Pterygota</taxon>
        <taxon>Neoptera</taxon>
        <taxon>Paraneoptera</taxon>
        <taxon>Hemiptera</taxon>
        <taxon>Heteroptera</taxon>
        <taxon>Panheteroptera</taxon>
        <taxon>Cimicomorpha</taxon>
        <taxon>Miridae</taxon>
        <taxon>Dicyphina</taxon>
        <taxon>Nesidiocoris</taxon>
    </lineage>
</organism>
<evidence type="ECO:0000256" key="3">
    <source>
        <dbReference type="ARBA" id="ARBA00022989"/>
    </source>
</evidence>
<proteinExistence type="predicted"/>
<keyword evidence="7" id="KW-1185">Reference proteome</keyword>
<keyword evidence="4" id="KW-0496">Mitochondrion</keyword>
<dbReference type="AlphaFoldDB" id="A0A6H5GL69"/>
<evidence type="ECO:0000256" key="5">
    <source>
        <dbReference type="ARBA" id="ARBA00023136"/>
    </source>
</evidence>
<dbReference type="PANTHER" id="PTHR12297:SF3">
    <property type="entry name" value="HIG1 DOMAIN FAMILY MEMBER 1A"/>
    <property type="match status" value="1"/>
</dbReference>
<dbReference type="InterPro" id="IPR050355">
    <property type="entry name" value="RCF1"/>
</dbReference>
<dbReference type="OrthoDB" id="10003563at2759"/>
<protein>
    <submittedName>
        <fullName evidence="6">Uncharacterized protein</fullName>
    </submittedName>
</protein>
<comment type="subcellular location">
    <subcellularLocation>
        <location evidence="1">Mitochondrion membrane</location>
    </subcellularLocation>
</comment>
<keyword evidence="3" id="KW-1133">Transmembrane helix</keyword>
<dbReference type="GO" id="GO:0031966">
    <property type="term" value="C:mitochondrial membrane"/>
    <property type="evidence" value="ECO:0007669"/>
    <property type="project" value="UniProtKB-SubCell"/>
</dbReference>
<evidence type="ECO:0000256" key="1">
    <source>
        <dbReference type="ARBA" id="ARBA00004325"/>
    </source>
</evidence>
<dbReference type="PROSITE" id="PS51503">
    <property type="entry name" value="HIG1"/>
    <property type="match status" value="1"/>
</dbReference>
<dbReference type="EMBL" id="CADCXU010011994">
    <property type="protein sequence ID" value="CAB0002359.1"/>
    <property type="molecule type" value="Genomic_DNA"/>
</dbReference>
<evidence type="ECO:0000256" key="2">
    <source>
        <dbReference type="ARBA" id="ARBA00022692"/>
    </source>
</evidence>
<dbReference type="Pfam" id="PF04588">
    <property type="entry name" value="HIG_1_N"/>
    <property type="match status" value="1"/>
</dbReference>
<evidence type="ECO:0000256" key="4">
    <source>
        <dbReference type="ARBA" id="ARBA00023128"/>
    </source>
</evidence>
<accession>A0A6H5GL69</accession>
<dbReference type="InterPro" id="IPR007667">
    <property type="entry name" value="Hypoxia_induced_domain"/>
</dbReference>